<proteinExistence type="predicted"/>
<gene>
    <name evidence="1" type="ORF">F6X53_15040</name>
</gene>
<protein>
    <submittedName>
        <fullName evidence="1">Uncharacterized protein</fullName>
    </submittedName>
</protein>
<dbReference type="RefSeq" id="WP_151001018.1">
    <property type="nucleotide sequence ID" value="NZ_BPQY01000791.1"/>
</dbReference>
<evidence type="ECO:0000313" key="2">
    <source>
        <dbReference type="Proteomes" id="UP000474159"/>
    </source>
</evidence>
<dbReference type="GO" id="GO:0009236">
    <property type="term" value="P:cobalamin biosynthetic process"/>
    <property type="evidence" value="ECO:0007669"/>
    <property type="project" value="InterPro"/>
</dbReference>
<dbReference type="InterPro" id="IPR036518">
    <property type="entry name" value="CobE/GbiG_C_sf"/>
</dbReference>
<evidence type="ECO:0000313" key="1">
    <source>
        <dbReference type="EMBL" id="KAB1078398.1"/>
    </source>
</evidence>
<organism evidence="1 2">
    <name type="scientific">Methylobacterium soli</name>
    <dbReference type="NCBI Taxonomy" id="553447"/>
    <lineage>
        <taxon>Bacteria</taxon>
        <taxon>Pseudomonadati</taxon>
        <taxon>Pseudomonadota</taxon>
        <taxon>Alphaproteobacteria</taxon>
        <taxon>Hyphomicrobiales</taxon>
        <taxon>Methylobacteriaceae</taxon>
        <taxon>Methylobacterium</taxon>
    </lineage>
</organism>
<reference evidence="1 2" key="1">
    <citation type="submission" date="2019-09" db="EMBL/GenBank/DDBJ databases">
        <title>YIM 48816 draft genome.</title>
        <authorList>
            <person name="Jiang L."/>
        </authorList>
    </citation>
    <scope>NUCLEOTIDE SEQUENCE [LARGE SCALE GENOMIC DNA]</scope>
    <source>
        <strain evidence="1 2">YIM 48816</strain>
    </source>
</reference>
<sequence>MSDQFVSLAGIVPTPTLDEQAETMALLERMQAANSPAAWKRAAEIAEAHGCTVERSTTKRGRPGLGAVVRNAAGELVHGKGYRAVPQTIAEHFGEAL</sequence>
<dbReference type="SUPFAM" id="SSF159664">
    <property type="entry name" value="CobE/GbiG C-terminal domain-like"/>
    <property type="match status" value="1"/>
</dbReference>
<dbReference type="EMBL" id="VZZK01000014">
    <property type="protein sequence ID" value="KAB1078398.1"/>
    <property type="molecule type" value="Genomic_DNA"/>
</dbReference>
<dbReference type="AlphaFoldDB" id="A0A6L3SWW2"/>
<keyword evidence="2" id="KW-1185">Reference proteome</keyword>
<accession>A0A6L3SWW2</accession>
<comment type="caution">
    <text evidence="1">The sequence shown here is derived from an EMBL/GenBank/DDBJ whole genome shotgun (WGS) entry which is preliminary data.</text>
</comment>
<name>A0A6L3SWW2_9HYPH</name>
<dbReference type="Proteomes" id="UP000474159">
    <property type="component" value="Unassembled WGS sequence"/>
</dbReference>